<dbReference type="InterPro" id="IPR002347">
    <property type="entry name" value="SDR_fam"/>
</dbReference>
<evidence type="ECO:0000313" key="3">
    <source>
        <dbReference type="Proteomes" id="UP000013024"/>
    </source>
</evidence>
<dbReference type="EMBL" id="APQI01000004">
    <property type="protein sequence ID" value="ENV99404.1"/>
    <property type="molecule type" value="Genomic_DNA"/>
</dbReference>
<dbReference type="PRINTS" id="PR00081">
    <property type="entry name" value="GDHRDH"/>
</dbReference>
<dbReference type="PROSITE" id="PS00061">
    <property type="entry name" value="ADH_SHORT"/>
    <property type="match status" value="1"/>
</dbReference>
<dbReference type="PRINTS" id="PR00080">
    <property type="entry name" value="SDRFAMILY"/>
</dbReference>
<dbReference type="RefSeq" id="WP_005047667.1">
    <property type="nucleotide sequence ID" value="NZ_KB849780.1"/>
</dbReference>
<dbReference type="InterPro" id="IPR036291">
    <property type="entry name" value="NAD(P)-bd_dom_sf"/>
</dbReference>
<comment type="caution">
    <text evidence="2">The sequence shown here is derived from an EMBL/GenBank/DDBJ whole genome shotgun (WGS) entry which is preliminary data.</text>
</comment>
<reference evidence="2 3" key="1">
    <citation type="submission" date="2013-02" db="EMBL/GenBank/DDBJ databases">
        <title>The Genome Sequence of Acinetobacter calcoaceticus CIP 81.8.</title>
        <authorList>
            <consortium name="The Broad Institute Genome Sequencing Platform"/>
            <consortium name="The Broad Institute Genome Sequencing Center for Infectious Disease"/>
            <person name="Cerqueira G."/>
            <person name="Feldgarden M."/>
            <person name="Courvalin P."/>
            <person name="Perichon B."/>
            <person name="Grillot-Courvalin C."/>
            <person name="Clermont D."/>
            <person name="Rocha E."/>
            <person name="Yoon E.-J."/>
            <person name="Nemec A."/>
            <person name="Walker B."/>
            <person name="Young S.K."/>
            <person name="Zeng Q."/>
            <person name="Gargeya S."/>
            <person name="Fitzgerald M."/>
            <person name="Haas B."/>
            <person name="Abouelleil A."/>
            <person name="Alvarado L."/>
            <person name="Arachchi H.M."/>
            <person name="Berlin A.M."/>
            <person name="Chapman S.B."/>
            <person name="Dewar J."/>
            <person name="Goldberg J."/>
            <person name="Griggs A."/>
            <person name="Gujja S."/>
            <person name="Hansen M."/>
            <person name="Howarth C."/>
            <person name="Imamovic A."/>
            <person name="Larimer J."/>
            <person name="McCowan C."/>
            <person name="Murphy C."/>
            <person name="Neiman D."/>
            <person name="Pearson M."/>
            <person name="Priest M."/>
            <person name="Roberts A."/>
            <person name="Saif S."/>
            <person name="Shea T."/>
            <person name="Sisk P."/>
            <person name="Sykes S."/>
            <person name="Wortman J."/>
            <person name="Nusbaum C."/>
            <person name="Birren B."/>
        </authorList>
    </citation>
    <scope>NUCLEOTIDE SEQUENCE [LARGE SCALE GENOMIC DNA]</scope>
    <source>
        <strain evidence="2 3">CIP 81.8</strain>
    </source>
</reference>
<accession>A0ABN0K7B7</accession>
<evidence type="ECO:0000313" key="2">
    <source>
        <dbReference type="EMBL" id="ENV99404.1"/>
    </source>
</evidence>
<protein>
    <recommendedName>
        <fullName evidence="4">3-oxoacyl-[acyl-carrier-protein] reductase</fullName>
    </recommendedName>
</protein>
<dbReference type="Pfam" id="PF13561">
    <property type="entry name" value="adh_short_C2"/>
    <property type="match status" value="1"/>
</dbReference>
<dbReference type="GeneID" id="92919148"/>
<comment type="similarity">
    <text evidence="1">Belongs to the short-chain dehydrogenases/reductases (SDR) family.</text>
</comment>
<evidence type="ECO:0000256" key="1">
    <source>
        <dbReference type="ARBA" id="ARBA00006484"/>
    </source>
</evidence>
<dbReference type="Proteomes" id="UP000013024">
    <property type="component" value="Unassembled WGS sequence"/>
</dbReference>
<gene>
    <name evidence="2" type="ORF">F936_02488</name>
</gene>
<dbReference type="NCBIfam" id="NF009466">
    <property type="entry name" value="PRK12826.1-2"/>
    <property type="match status" value="1"/>
</dbReference>
<dbReference type="SUPFAM" id="SSF51735">
    <property type="entry name" value="NAD(P)-binding Rossmann-fold domains"/>
    <property type="match status" value="1"/>
</dbReference>
<dbReference type="PANTHER" id="PTHR42879">
    <property type="entry name" value="3-OXOACYL-(ACYL-CARRIER-PROTEIN) REDUCTASE"/>
    <property type="match status" value="1"/>
</dbReference>
<keyword evidence="3" id="KW-1185">Reference proteome</keyword>
<sequence>MAKKVFISAGGSGIGRCIAEAFLNNDDEVFICDINAQSLEQCQKDYPKLHIYACDLAEPEQIKLMFAEAIKKLGHIDVLVNNTGISGPTIAADELSFDDWNTVINLNLNSTFLITQLAIPLLKQSGAGVIINMSSIAGRLGYPYRLAYSTSKWGLIGFTKTLSMELGADNIRVNAILPGAVDGDRVQRVLQARADVAQSSLEKVTQNALKNQSLKYFVNPKHIADLCLFLASDSGRSISGQILPIDGDKQCLS</sequence>
<dbReference type="Gene3D" id="3.40.50.720">
    <property type="entry name" value="NAD(P)-binding Rossmann-like Domain"/>
    <property type="match status" value="1"/>
</dbReference>
<dbReference type="InterPro" id="IPR020904">
    <property type="entry name" value="Sc_DH/Rdtase_CS"/>
</dbReference>
<dbReference type="PANTHER" id="PTHR42879:SF2">
    <property type="entry name" value="3-OXOACYL-[ACYL-CARRIER-PROTEIN] REDUCTASE FABG"/>
    <property type="match status" value="1"/>
</dbReference>
<organism evidence="2 3">
    <name type="scientific">Acinetobacter calcoaceticus DSM 30006 = CIP 81.8</name>
    <dbReference type="NCBI Taxonomy" id="981331"/>
    <lineage>
        <taxon>Bacteria</taxon>
        <taxon>Pseudomonadati</taxon>
        <taxon>Pseudomonadota</taxon>
        <taxon>Gammaproteobacteria</taxon>
        <taxon>Moraxellales</taxon>
        <taxon>Moraxellaceae</taxon>
        <taxon>Acinetobacter</taxon>
        <taxon>Acinetobacter calcoaceticus/baumannii complex</taxon>
    </lineage>
</organism>
<evidence type="ECO:0008006" key="4">
    <source>
        <dbReference type="Google" id="ProtNLM"/>
    </source>
</evidence>
<name>A0ABN0K7B7_ACICA</name>
<proteinExistence type="inferred from homology"/>
<dbReference type="CDD" id="cd05233">
    <property type="entry name" value="SDR_c"/>
    <property type="match status" value="1"/>
</dbReference>
<dbReference type="InterPro" id="IPR050259">
    <property type="entry name" value="SDR"/>
</dbReference>